<dbReference type="RefSeq" id="WP_185955955.1">
    <property type="nucleotide sequence ID" value="NZ_FXTI01000001.1"/>
</dbReference>
<feature type="transmembrane region" description="Helical" evidence="1">
    <location>
        <begin position="17"/>
        <end position="39"/>
    </location>
</feature>
<gene>
    <name evidence="2" type="ORF">SAMN06264849_101189</name>
</gene>
<dbReference type="AlphaFoldDB" id="A0A521AK51"/>
<protein>
    <submittedName>
        <fullName evidence="2">Uncharacterized protein</fullName>
    </submittedName>
</protein>
<keyword evidence="1" id="KW-0472">Membrane</keyword>
<dbReference type="EMBL" id="FXTI01000001">
    <property type="protein sequence ID" value="SMO35158.1"/>
    <property type="molecule type" value="Genomic_DNA"/>
</dbReference>
<accession>A0A521AK51</accession>
<evidence type="ECO:0000256" key="1">
    <source>
        <dbReference type="SAM" id="Phobius"/>
    </source>
</evidence>
<dbReference type="Proteomes" id="UP000315636">
    <property type="component" value="Unassembled WGS sequence"/>
</dbReference>
<name>A0A521AK51_9BACL</name>
<organism evidence="2 3">
    <name type="scientific">Melghirimyces algeriensis</name>
    <dbReference type="NCBI Taxonomy" id="910412"/>
    <lineage>
        <taxon>Bacteria</taxon>
        <taxon>Bacillati</taxon>
        <taxon>Bacillota</taxon>
        <taxon>Bacilli</taxon>
        <taxon>Bacillales</taxon>
        <taxon>Thermoactinomycetaceae</taxon>
        <taxon>Melghirimyces</taxon>
    </lineage>
</organism>
<keyword evidence="3" id="KW-1185">Reference proteome</keyword>
<reference evidence="2 3" key="1">
    <citation type="submission" date="2017-05" db="EMBL/GenBank/DDBJ databases">
        <authorList>
            <person name="Varghese N."/>
            <person name="Submissions S."/>
        </authorList>
    </citation>
    <scope>NUCLEOTIDE SEQUENCE [LARGE SCALE GENOMIC DNA]</scope>
    <source>
        <strain evidence="2 3">DSM 45474</strain>
    </source>
</reference>
<sequence length="51" mass="6063">MSGARTSNLIGLFGFKWIWWIAIAIIIILFLFFAFFWWWGGGFYGPYGPYY</sequence>
<evidence type="ECO:0000313" key="3">
    <source>
        <dbReference type="Proteomes" id="UP000315636"/>
    </source>
</evidence>
<keyword evidence="1" id="KW-0812">Transmembrane</keyword>
<keyword evidence="1" id="KW-1133">Transmembrane helix</keyword>
<evidence type="ECO:0000313" key="2">
    <source>
        <dbReference type="EMBL" id="SMO35158.1"/>
    </source>
</evidence>
<proteinExistence type="predicted"/>